<dbReference type="Pfam" id="PF01967">
    <property type="entry name" value="MoaC"/>
    <property type="match status" value="1"/>
</dbReference>
<keyword evidence="24" id="KW-1185">Reference proteome</keyword>
<dbReference type="GO" id="GO:0046872">
    <property type="term" value="F:metal ion binding"/>
    <property type="evidence" value="ECO:0007669"/>
    <property type="project" value="UniProtKB-KW"/>
</dbReference>
<dbReference type="NCBIfam" id="TIGR00581">
    <property type="entry name" value="moaC"/>
    <property type="match status" value="1"/>
</dbReference>
<dbReference type="InterPro" id="IPR036522">
    <property type="entry name" value="MoaC_sf"/>
</dbReference>
<accession>A0AA88KYY8</accession>
<proteinExistence type="inferred from homology"/>
<comment type="cofactor">
    <cofactor evidence="2">
        <name>[4Fe-4S] cluster</name>
        <dbReference type="ChEBI" id="CHEBI:49883"/>
    </cofactor>
</comment>
<gene>
    <name evidence="23" type="ORF">QYM36_013582</name>
</gene>
<dbReference type="CDD" id="cd21117">
    <property type="entry name" value="Twitch_MoaA"/>
    <property type="match status" value="1"/>
</dbReference>
<dbReference type="InterPro" id="IPR013785">
    <property type="entry name" value="Aldolase_TIM"/>
</dbReference>
<evidence type="ECO:0000256" key="9">
    <source>
        <dbReference type="ARBA" id="ARBA00022485"/>
    </source>
</evidence>
<name>A0AA88KYY8_ARTSF</name>
<evidence type="ECO:0000259" key="22">
    <source>
        <dbReference type="PROSITE" id="PS51918"/>
    </source>
</evidence>
<dbReference type="Gene3D" id="3.20.20.70">
    <property type="entry name" value="Aldolase class I"/>
    <property type="match status" value="1"/>
</dbReference>
<evidence type="ECO:0000256" key="2">
    <source>
        <dbReference type="ARBA" id="ARBA00001966"/>
    </source>
</evidence>
<dbReference type="GO" id="GO:0061799">
    <property type="term" value="F:cyclic pyranopterin monophosphate synthase activity"/>
    <property type="evidence" value="ECO:0007669"/>
    <property type="project" value="UniProtKB-EC"/>
</dbReference>
<keyword evidence="13" id="KW-0408">Iron</keyword>
<dbReference type="HAMAP" id="MF_01224_B">
    <property type="entry name" value="MoaC_B"/>
    <property type="match status" value="1"/>
</dbReference>
<dbReference type="NCBIfam" id="NF006870">
    <property type="entry name" value="PRK09364.1"/>
    <property type="match status" value="1"/>
</dbReference>
<evidence type="ECO:0000256" key="13">
    <source>
        <dbReference type="ARBA" id="ARBA00023004"/>
    </source>
</evidence>
<organism evidence="23 24">
    <name type="scientific">Artemia franciscana</name>
    <name type="common">Brine shrimp</name>
    <name type="synonym">Artemia sanfranciscana</name>
    <dbReference type="NCBI Taxonomy" id="6661"/>
    <lineage>
        <taxon>Eukaryota</taxon>
        <taxon>Metazoa</taxon>
        <taxon>Ecdysozoa</taxon>
        <taxon>Arthropoda</taxon>
        <taxon>Crustacea</taxon>
        <taxon>Branchiopoda</taxon>
        <taxon>Anostraca</taxon>
        <taxon>Artemiidae</taxon>
        <taxon>Artemia</taxon>
    </lineage>
</organism>
<feature type="region of interest" description="Disordered" evidence="21">
    <location>
        <begin position="410"/>
        <end position="445"/>
    </location>
</feature>
<evidence type="ECO:0000256" key="17">
    <source>
        <dbReference type="ARBA" id="ARBA00023239"/>
    </source>
</evidence>
<feature type="compositionally biased region" description="Polar residues" evidence="21">
    <location>
        <begin position="410"/>
        <end position="434"/>
    </location>
</feature>
<protein>
    <recommendedName>
        <fullName evidence="8">Molybdenum cofactor biosynthesis protein 1</fullName>
        <ecNumber evidence="6">4.1.99.22</ecNumber>
        <ecNumber evidence="7">4.6.1.17</ecNumber>
    </recommendedName>
</protein>
<evidence type="ECO:0000256" key="3">
    <source>
        <dbReference type="ARBA" id="ARBA00005046"/>
    </source>
</evidence>
<dbReference type="InterPro" id="IPR010505">
    <property type="entry name" value="MoaA_twitch"/>
</dbReference>
<dbReference type="InterPro" id="IPR013483">
    <property type="entry name" value="MoaA"/>
</dbReference>
<dbReference type="InterPro" id="IPR023045">
    <property type="entry name" value="MoaC"/>
</dbReference>
<dbReference type="SFLD" id="SFLDG01067">
    <property type="entry name" value="SPASM/twitch_domain_containing"/>
    <property type="match status" value="1"/>
</dbReference>
<dbReference type="GO" id="GO:0006777">
    <property type="term" value="P:Mo-molybdopterin cofactor biosynthetic process"/>
    <property type="evidence" value="ECO:0007669"/>
    <property type="project" value="UniProtKB-KW"/>
</dbReference>
<dbReference type="InterPro" id="IPR007197">
    <property type="entry name" value="rSAM"/>
</dbReference>
<dbReference type="FunFam" id="3.20.20.70:FF:000117">
    <property type="entry name" value="molybdenum cofactor biosynthesis protein 1"/>
    <property type="match status" value="1"/>
</dbReference>
<comment type="subunit">
    <text evidence="20">Isoform MOCS1A and isoform MOCS1B probably form a heterooligomer.</text>
</comment>
<dbReference type="NCBIfam" id="NF001199">
    <property type="entry name" value="PRK00164.2-1"/>
    <property type="match status" value="1"/>
</dbReference>
<evidence type="ECO:0000256" key="10">
    <source>
        <dbReference type="ARBA" id="ARBA00022691"/>
    </source>
</evidence>
<evidence type="ECO:0000256" key="18">
    <source>
        <dbReference type="ARBA" id="ARBA00048697"/>
    </source>
</evidence>
<evidence type="ECO:0000313" key="24">
    <source>
        <dbReference type="Proteomes" id="UP001187531"/>
    </source>
</evidence>
<dbReference type="InterPro" id="IPR058240">
    <property type="entry name" value="rSAM_sf"/>
</dbReference>
<keyword evidence="14" id="KW-0411">Iron-sulfur</keyword>
<dbReference type="InterPro" id="IPR047594">
    <property type="entry name" value="MoaC_bact/euk"/>
</dbReference>
<dbReference type="GO" id="GO:0061798">
    <property type="term" value="F:GTP 3',8'-cyclase activity"/>
    <property type="evidence" value="ECO:0007669"/>
    <property type="project" value="UniProtKB-EC"/>
</dbReference>
<sequence>MLKMMILPLTFNNLLRNPQKSELWNAIKLCSTQISAKRKLDKKLELEKILPFSHFLTDSFGRQHNYLRISLTEKCNLRCQYCMPAEGVDLTPKAKLLTTEEILKIAQLFVQEGVDKIRLTGGEPTIRPDIIEIVRRLADLEGLNTIAMTTNGIALARKLPELKKSGLNLLNISLDTLIPQKFEFITRRRGWERVIESIDLAIELGFSPVKVNCVVMRGLNDDEILNFVKFTENRSVDVRFIEYMPFDGNKWNNKKMVPYKDMLNMIKVEFPELERQEDVKNDTSKAYKVPGFKGQIGFITSMTDNFCGSCNRLRLTADGNLKVCLFGKSEVSLMDAIRSGQNDESLLEIIGKAVGRKKKQHAGMLSLAKMKNRPMILIGERREKRLLTSNLPVFSPGYSTQMTAHVQNFHSSSSCRSSKTFADDPTTSKTTAHETTYADAPKDTEKISFDSLENAIIEQSKPDLPQEAKKEKKPARGSSSDTKMHPPKEVPDLSATGKIPPEVFDSTHFWDYEYYGPETKHRGPDIIGRKPRTRAQLTHVNSEGEAKMVDVSYKPVTVRTATARAFIHVGELAFNLICEDQIKKGNVLTVAEVAGIMAAKETPKLIPLCHFLALSKVEVKLTLNETTYGIDVVATAKTNGQTGVEMEALVGATIAALTVYDMCKSVTHDITISNVRLVSKTGGVRGDYHGEK</sequence>
<evidence type="ECO:0000256" key="6">
    <source>
        <dbReference type="ARBA" id="ARBA00012167"/>
    </source>
</evidence>
<dbReference type="InterPro" id="IPR050105">
    <property type="entry name" value="MoCo_biosynth_MoaA/MoaC"/>
</dbReference>
<keyword evidence="16" id="KW-0501">Molybdenum cofactor biosynthesis</keyword>
<comment type="pathway">
    <text evidence="3">Cofactor biosynthesis; molybdopterin biosynthesis.</text>
</comment>
<dbReference type="Pfam" id="PF06463">
    <property type="entry name" value="Mob_synth_C"/>
    <property type="match status" value="1"/>
</dbReference>
<dbReference type="PANTHER" id="PTHR22960:SF0">
    <property type="entry name" value="MOLYBDENUM COFACTOR BIOSYNTHESIS PROTEIN 1"/>
    <property type="match status" value="1"/>
</dbReference>
<keyword evidence="11" id="KW-0479">Metal-binding</keyword>
<evidence type="ECO:0000256" key="4">
    <source>
        <dbReference type="ARBA" id="ARBA00008484"/>
    </source>
</evidence>
<evidence type="ECO:0000256" key="7">
    <source>
        <dbReference type="ARBA" id="ARBA00012575"/>
    </source>
</evidence>
<keyword evidence="15" id="KW-0342">GTP-binding</keyword>
<comment type="similarity">
    <text evidence="5">In the N-terminal section; belongs to the radical SAM superfamily. MoaA family.</text>
</comment>
<evidence type="ECO:0000256" key="11">
    <source>
        <dbReference type="ARBA" id="ARBA00022723"/>
    </source>
</evidence>
<dbReference type="SFLD" id="SFLDG01383">
    <property type="entry name" value="cyclic_pyranopterin_phosphate"/>
    <property type="match status" value="1"/>
</dbReference>
<dbReference type="CDD" id="cd01420">
    <property type="entry name" value="MoaC_PE"/>
    <property type="match status" value="1"/>
</dbReference>
<dbReference type="SUPFAM" id="SSF55040">
    <property type="entry name" value="Molybdenum cofactor biosynthesis protein C, MoaC"/>
    <property type="match status" value="1"/>
</dbReference>
<dbReference type="SFLD" id="SFLDS00029">
    <property type="entry name" value="Radical_SAM"/>
    <property type="match status" value="1"/>
</dbReference>
<dbReference type="InterPro" id="IPR040064">
    <property type="entry name" value="MoaA-like"/>
</dbReference>
<evidence type="ECO:0000256" key="1">
    <source>
        <dbReference type="ARBA" id="ARBA00001637"/>
    </source>
</evidence>
<evidence type="ECO:0000256" key="19">
    <source>
        <dbReference type="ARBA" id="ARBA00054222"/>
    </source>
</evidence>
<dbReference type="EC" id="4.6.1.17" evidence="7"/>
<dbReference type="CDD" id="cd01335">
    <property type="entry name" value="Radical_SAM"/>
    <property type="match status" value="1"/>
</dbReference>
<evidence type="ECO:0000256" key="14">
    <source>
        <dbReference type="ARBA" id="ARBA00023014"/>
    </source>
</evidence>
<dbReference type="Proteomes" id="UP001187531">
    <property type="component" value="Unassembled WGS sequence"/>
</dbReference>
<comment type="caution">
    <text evidence="23">The sequence shown here is derived from an EMBL/GenBank/DDBJ whole genome shotgun (WGS) entry which is preliminary data.</text>
</comment>
<dbReference type="Gene3D" id="3.30.70.640">
    <property type="entry name" value="Molybdopterin cofactor biosynthesis C (MoaC) domain"/>
    <property type="match status" value="1"/>
</dbReference>
<feature type="compositionally biased region" description="Basic and acidic residues" evidence="21">
    <location>
        <begin position="460"/>
        <end position="470"/>
    </location>
</feature>
<keyword evidence="9" id="KW-0004">4Fe-4S</keyword>
<feature type="domain" description="Radical SAM core" evidence="22">
    <location>
        <begin position="59"/>
        <end position="280"/>
    </location>
</feature>
<comment type="function">
    <text evidence="19">Isoform MOCS1A and isoform MOCS1B probably form a complex that catalyzes the conversion of 5'-GTP to cyclic pyranopterin monophosphate (cPMP). MOCS1A catalyzes the cyclization of GTP to (8S)-3',8-cyclo-7,8-dihydroguanosine 5'-triphosphate and MOCS1B catalyzes the subsequent conversion of (8S)-3',8-cyclo-7,8-dihydroguanosine 5'-triphosphate to cPMP.</text>
</comment>
<keyword evidence="12" id="KW-0547">Nucleotide-binding</keyword>
<dbReference type="SUPFAM" id="SSF102114">
    <property type="entry name" value="Radical SAM enzymes"/>
    <property type="match status" value="1"/>
</dbReference>
<dbReference type="HAMAP" id="MF_01225_B">
    <property type="entry name" value="MoaA_B"/>
    <property type="match status" value="1"/>
</dbReference>
<evidence type="ECO:0000256" key="20">
    <source>
        <dbReference type="ARBA" id="ARBA00063038"/>
    </source>
</evidence>
<reference evidence="23" key="1">
    <citation type="submission" date="2023-07" db="EMBL/GenBank/DDBJ databases">
        <title>Chromosome-level genome assembly of Artemia franciscana.</title>
        <authorList>
            <person name="Jo E."/>
        </authorList>
    </citation>
    <scope>NUCLEOTIDE SEQUENCE</scope>
    <source>
        <tissue evidence="23">Whole body</tissue>
    </source>
</reference>
<comment type="catalytic activity">
    <reaction evidence="1">
        <text>(8S)-3',8-cyclo-7,8-dihydroguanosine 5'-triphosphate = cyclic pyranopterin phosphate + diphosphate</text>
        <dbReference type="Rhea" id="RHEA:49580"/>
        <dbReference type="ChEBI" id="CHEBI:33019"/>
        <dbReference type="ChEBI" id="CHEBI:59648"/>
        <dbReference type="ChEBI" id="CHEBI:131766"/>
        <dbReference type="EC" id="4.6.1.17"/>
    </reaction>
</comment>
<dbReference type="PANTHER" id="PTHR22960">
    <property type="entry name" value="MOLYBDOPTERIN COFACTOR SYNTHESIS PROTEIN A"/>
    <property type="match status" value="1"/>
</dbReference>
<dbReference type="NCBIfam" id="TIGR02666">
    <property type="entry name" value="moaA"/>
    <property type="match status" value="1"/>
</dbReference>
<dbReference type="Pfam" id="PF04055">
    <property type="entry name" value="Radical_SAM"/>
    <property type="match status" value="1"/>
</dbReference>
<comment type="catalytic activity">
    <reaction evidence="18">
        <text>GTP + AH2 + S-adenosyl-L-methionine = (8S)-3',8-cyclo-7,8-dihydroguanosine 5'-triphosphate + 5'-deoxyadenosine + L-methionine + A + H(+)</text>
        <dbReference type="Rhea" id="RHEA:49576"/>
        <dbReference type="ChEBI" id="CHEBI:13193"/>
        <dbReference type="ChEBI" id="CHEBI:15378"/>
        <dbReference type="ChEBI" id="CHEBI:17319"/>
        <dbReference type="ChEBI" id="CHEBI:17499"/>
        <dbReference type="ChEBI" id="CHEBI:37565"/>
        <dbReference type="ChEBI" id="CHEBI:57844"/>
        <dbReference type="ChEBI" id="CHEBI:59789"/>
        <dbReference type="ChEBI" id="CHEBI:131766"/>
        <dbReference type="EC" id="4.1.99.22"/>
    </reaction>
</comment>
<dbReference type="InterPro" id="IPR002820">
    <property type="entry name" value="Mopterin_CF_biosynth-C_dom"/>
</dbReference>
<feature type="region of interest" description="Disordered" evidence="21">
    <location>
        <begin position="458"/>
        <end position="499"/>
    </location>
</feature>
<dbReference type="InterPro" id="IPR000385">
    <property type="entry name" value="MoaA_NifB_PqqE_Fe-S-bd_CS"/>
</dbReference>
<keyword evidence="10" id="KW-0949">S-adenosyl-L-methionine</keyword>
<dbReference type="PROSITE" id="PS51918">
    <property type="entry name" value="RADICAL_SAM"/>
    <property type="match status" value="1"/>
</dbReference>
<dbReference type="GO" id="GO:0051539">
    <property type="term" value="F:4 iron, 4 sulfur cluster binding"/>
    <property type="evidence" value="ECO:0007669"/>
    <property type="project" value="UniProtKB-KW"/>
</dbReference>
<dbReference type="PROSITE" id="PS01305">
    <property type="entry name" value="MOAA_NIFB_PQQE"/>
    <property type="match status" value="1"/>
</dbReference>
<dbReference type="EMBL" id="JAVRJZ010000017">
    <property type="protein sequence ID" value="KAK2709947.1"/>
    <property type="molecule type" value="Genomic_DNA"/>
</dbReference>
<evidence type="ECO:0000256" key="21">
    <source>
        <dbReference type="SAM" id="MobiDB-lite"/>
    </source>
</evidence>
<evidence type="ECO:0000256" key="16">
    <source>
        <dbReference type="ARBA" id="ARBA00023150"/>
    </source>
</evidence>
<evidence type="ECO:0000313" key="23">
    <source>
        <dbReference type="EMBL" id="KAK2709947.1"/>
    </source>
</evidence>
<evidence type="ECO:0000256" key="8">
    <source>
        <dbReference type="ARBA" id="ARBA00015273"/>
    </source>
</evidence>
<dbReference type="SFLD" id="SFLDG01386">
    <property type="entry name" value="main_SPASM_domain-containing"/>
    <property type="match status" value="1"/>
</dbReference>
<feature type="compositionally biased region" description="Basic and acidic residues" evidence="21">
    <location>
        <begin position="482"/>
        <end position="491"/>
    </location>
</feature>
<evidence type="ECO:0000256" key="15">
    <source>
        <dbReference type="ARBA" id="ARBA00023134"/>
    </source>
</evidence>
<keyword evidence="17" id="KW-0456">Lyase</keyword>
<comment type="similarity">
    <text evidence="4">In the C-terminal section; belongs to the MoaC family.</text>
</comment>
<dbReference type="GO" id="GO:0005525">
    <property type="term" value="F:GTP binding"/>
    <property type="evidence" value="ECO:0007669"/>
    <property type="project" value="UniProtKB-KW"/>
</dbReference>
<dbReference type="InterPro" id="IPR006638">
    <property type="entry name" value="Elp3/MiaA/NifB-like_rSAM"/>
</dbReference>
<evidence type="ECO:0000256" key="12">
    <source>
        <dbReference type="ARBA" id="ARBA00022741"/>
    </source>
</evidence>
<dbReference type="AlphaFoldDB" id="A0AA88KYY8"/>
<dbReference type="SMART" id="SM00729">
    <property type="entry name" value="Elp3"/>
    <property type="match status" value="1"/>
</dbReference>
<dbReference type="EC" id="4.1.99.22" evidence="6"/>
<evidence type="ECO:0000256" key="5">
    <source>
        <dbReference type="ARBA" id="ARBA00009862"/>
    </source>
</evidence>